<accession>A0ABS9Z1U1</accession>
<evidence type="ECO:0000313" key="2">
    <source>
        <dbReference type="Proteomes" id="UP001139104"/>
    </source>
</evidence>
<sequence length="275" mass="29253">MTYKTIQLLLNVNESPQADAAIDYAIELARREGAHLSVLANAQRVDFPGIDILPLADAIIAEVNDERLAKAKSLGLHIETSARLAGINLDCAIAQLSQYDAGKTFVAASRLSDLVIVSQPKSVLRADLKLIEDVLFKSGRPVLVVPQEWDAGPTLDKVVVAWDGGAKAARAASDAMPLLEKAAYVEVACATDDANDVRGAELARRLSRHGANVSVTNLPLVGADAGRTLMQHIGSMPVSLLVMGAFAHSRLVELAIGGVTNLMLNEARVPVLYSF</sequence>
<dbReference type="Proteomes" id="UP001139104">
    <property type="component" value="Unassembled WGS sequence"/>
</dbReference>
<organism evidence="1 2">
    <name type="scientific">Candidatus Rhodoblastus alkanivorans</name>
    <dbReference type="NCBI Taxonomy" id="2954117"/>
    <lineage>
        <taxon>Bacteria</taxon>
        <taxon>Pseudomonadati</taxon>
        <taxon>Pseudomonadota</taxon>
        <taxon>Alphaproteobacteria</taxon>
        <taxon>Hyphomicrobiales</taxon>
        <taxon>Rhodoblastaceae</taxon>
        <taxon>Rhodoblastus</taxon>
    </lineage>
</organism>
<gene>
    <name evidence="1" type="ORF">K2U94_02355</name>
</gene>
<dbReference type="Gene3D" id="3.40.50.12370">
    <property type="match status" value="1"/>
</dbReference>
<dbReference type="RefSeq" id="WP_243065678.1">
    <property type="nucleotide sequence ID" value="NZ_JAIVFK010000007.1"/>
</dbReference>
<comment type="caution">
    <text evidence="1">The sequence shown here is derived from an EMBL/GenBank/DDBJ whole genome shotgun (WGS) entry which is preliminary data.</text>
</comment>
<name>A0ABS9Z1U1_9HYPH</name>
<reference evidence="1" key="1">
    <citation type="journal article" date="2022" name="ISME J.">
        <title>Identification of active gaseous-alkane degraders at natural gas seeps.</title>
        <authorList>
            <person name="Farhan Ul Haque M."/>
            <person name="Hernandez M."/>
            <person name="Crombie A.T."/>
            <person name="Murrell J.C."/>
        </authorList>
    </citation>
    <scope>NUCLEOTIDE SEQUENCE</scope>
    <source>
        <strain evidence="1">PC2</strain>
    </source>
</reference>
<keyword evidence="2" id="KW-1185">Reference proteome</keyword>
<dbReference type="SUPFAM" id="SSF52402">
    <property type="entry name" value="Adenine nucleotide alpha hydrolases-like"/>
    <property type="match status" value="2"/>
</dbReference>
<dbReference type="PRINTS" id="PR01438">
    <property type="entry name" value="UNVRSLSTRESS"/>
</dbReference>
<dbReference type="InterPro" id="IPR006015">
    <property type="entry name" value="Universal_stress_UspA"/>
</dbReference>
<evidence type="ECO:0000313" key="1">
    <source>
        <dbReference type="EMBL" id="MCI4681624.1"/>
    </source>
</evidence>
<protein>
    <submittedName>
        <fullName evidence="1">Universal stress protein</fullName>
    </submittedName>
</protein>
<proteinExistence type="predicted"/>
<dbReference type="EMBL" id="JAIVFP010000001">
    <property type="protein sequence ID" value="MCI4681624.1"/>
    <property type="molecule type" value="Genomic_DNA"/>
</dbReference>